<feature type="region of interest" description="Disordered" evidence="1">
    <location>
        <begin position="159"/>
        <end position="207"/>
    </location>
</feature>
<name>A0ABU8U6T9_9ACTN</name>
<gene>
    <name evidence="2" type="ORF">WKI68_23970</name>
</gene>
<feature type="region of interest" description="Disordered" evidence="1">
    <location>
        <begin position="21"/>
        <end position="49"/>
    </location>
</feature>
<reference evidence="2 3" key="1">
    <citation type="submission" date="2024-03" db="EMBL/GenBank/DDBJ databases">
        <title>Novel Streptomyces species of biotechnological and ecological value are a feature of Machair soil.</title>
        <authorList>
            <person name="Prole J.R."/>
            <person name="Goodfellow M."/>
            <person name="Allenby N."/>
            <person name="Ward A.C."/>
        </authorList>
    </citation>
    <scope>NUCLEOTIDE SEQUENCE [LARGE SCALE GENOMIC DNA]</scope>
    <source>
        <strain evidence="2 3">MS1.HAVA.3</strain>
    </source>
</reference>
<keyword evidence="3" id="KW-1185">Reference proteome</keyword>
<evidence type="ECO:0000313" key="2">
    <source>
        <dbReference type="EMBL" id="MEJ8643603.1"/>
    </source>
</evidence>
<feature type="compositionally biased region" description="Basic residues" evidence="1">
    <location>
        <begin position="196"/>
        <end position="207"/>
    </location>
</feature>
<evidence type="ECO:0000256" key="1">
    <source>
        <dbReference type="SAM" id="MobiDB-lite"/>
    </source>
</evidence>
<feature type="compositionally biased region" description="Polar residues" evidence="1">
    <location>
        <begin position="38"/>
        <end position="49"/>
    </location>
</feature>
<sequence length="207" mass="21825">MALPPDPADRVTLSLAQGRLITGQEDPDRSLQGYTVPVSGTSPPNQNPDWSCAEAADPRLCTPRKELPGWTVPTGDGRIVSLSSKGAGVCGSLCGVVVNVRETRPGGTVRQVPLPGTDEMQPYLIKSVSGRYVLFTVTEKNTSRLLVADIDAGKVLDYKPSRPRPCGAPPSGSATGRRARRSPPTCGPAGSPSARRSARPAARTRSR</sequence>
<dbReference type="EMBL" id="JBBKAM010000002">
    <property type="protein sequence ID" value="MEJ8643603.1"/>
    <property type="molecule type" value="Genomic_DNA"/>
</dbReference>
<proteinExistence type="predicted"/>
<feature type="compositionally biased region" description="Low complexity" evidence="1">
    <location>
        <begin position="170"/>
        <end position="195"/>
    </location>
</feature>
<organism evidence="2 3">
    <name type="scientific">Streptomyces caledonius</name>
    <dbReference type="NCBI Taxonomy" id="3134107"/>
    <lineage>
        <taxon>Bacteria</taxon>
        <taxon>Bacillati</taxon>
        <taxon>Actinomycetota</taxon>
        <taxon>Actinomycetes</taxon>
        <taxon>Kitasatosporales</taxon>
        <taxon>Streptomycetaceae</taxon>
        <taxon>Streptomyces</taxon>
    </lineage>
</organism>
<evidence type="ECO:0000313" key="3">
    <source>
        <dbReference type="Proteomes" id="UP001382904"/>
    </source>
</evidence>
<dbReference type="Proteomes" id="UP001382904">
    <property type="component" value="Unassembled WGS sequence"/>
</dbReference>
<protein>
    <submittedName>
        <fullName evidence="2">Uncharacterized protein</fullName>
    </submittedName>
</protein>
<accession>A0ABU8U6T9</accession>
<comment type="caution">
    <text evidence="2">The sequence shown here is derived from an EMBL/GenBank/DDBJ whole genome shotgun (WGS) entry which is preliminary data.</text>
</comment>